<gene>
    <name evidence="9" type="ORF">PSYJA_38299</name>
</gene>
<dbReference type="InterPro" id="IPR000994">
    <property type="entry name" value="Pept_M24"/>
</dbReference>
<dbReference type="GO" id="GO:0005829">
    <property type="term" value="C:cytosol"/>
    <property type="evidence" value="ECO:0007669"/>
    <property type="project" value="TreeGrafter"/>
</dbReference>
<dbReference type="PANTHER" id="PTHR43226:SF4">
    <property type="entry name" value="XAA-PRO AMINOPEPTIDASE 3"/>
    <property type="match status" value="1"/>
</dbReference>
<dbReference type="SUPFAM" id="SSF55920">
    <property type="entry name" value="Creatinase/aminopeptidase"/>
    <property type="match status" value="1"/>
</dbReference>
<sequence>GLAGALLVMIVLFSLLSDHFLSYQTFSMLANQIPDLMVLSVGMTLTVEPGIYISPDNLEVAKKWRGIGVRIEDDVVVTRQGCEILSGGVPKTVAEIE</sequence>
<evidence type="ECO:0000256" key="1">
    <source>
        <dbReference type="ARBA" id="ARBA00001424"/>
    </source>
</evidence>
<feature type="non-terminal residue" evidence="9">
    <location>
        <position position="1"/>
    </location>
</feature>
<proteinExistence type="inferred from homology"/>
<dbReference type="HOGENOM" id="CLU_2364664_0_0_6"/>
<dbReference type="AlphaFoldDB" id="F3FW97"/>
<evidence type="ECO:0000313" key="9">
    <source>
        <dbReference type="EMBL" id="EGH34489.1"/>
    </source>
</evidence>
<accession>F3FW97</accession>
<dbReference type="Pfam" id="PF00557">
    <property type="entry name" value="Peptidase_M24"/>
    <property type="match status" value="1"/>
</dbReference>
<evidence type="ECO:0000256" key="4">
    <source>
        <dbReference type="ARBA" id="ARBA00012574"/>
    </source>
</evidence>
<dbReference type="EC" id="3.4.11.9" evidence="4"/>
<comment type="catalytic activity">
    <reaction evidence="1">
        <text>Release of any N-terminal amino acid, including proline, that is linked to proline, even from a dipeptide or tripeptide.</text>
        <dbReference type="EC" id="3.4.11.9"/>
    </reaction>
</comment>
<dbReference type="PANTHER" id="PTHR43226">
    <property type="entry name" value="XAA-PRO AMINOPEPTIDASE 3"/>
    <property type="match status" value="1"/>
</dbReference>
<dbReference type="GO" id="GO:0046872">
    <property type="term" value="F:metal ion binding"/>
    <property type="evidence" value="ECO:0007669"/>
    <property type="project" value="UniProtKB-KW"/>
</dbReference>
<feature type="domain" description="Peptidase M24" evidence="8">
    <location>
        <begin position="36"/>
        <end position="78"/>
    </location>
</feature>
<comment type="caution">
    <text evidence="9">The sequence shown here is derived from an EMBL/GenBank/DDBJ whole genome shotgun (WGS) entry which is preliminary data.</text>
</comment>
<keyword evidence="9" id="KW-0645">Protease</keyword>
<organism evidence="9 10">
    <name type="scientific">Pseudomonas syringae pv. japonica str. M301072</name>
    <dbReference type="NCBI Taxonomy" id="629262"/>
    <lineage>
        <taxon>Bacteria</taxon>
        <taxon>Pseudomonadati</taxon>
        <taxon>Pseudomonadota</taxon>
        <taxon>Gammaproteobacteria</taxon>
        <taxon>Pseudomonadales</taxon>
        <taxon>Pseudomonadaceae</taxon>
        <taxon>Pseudomonas</taxon>
        <taxon>Pseudomonas syringae</taxon>
    </lineage>
</organism>
<evidence type="ECO:0000256" key="6">
    <source>
        <dbReference type="ARBA" id="ARBA00022801"/>
    </source>
</evidence>
<comment type="cofactor">
    <cofactor evidence="2">
        <name>Mn(2+)</name>
        <dbReference type="ChEBI" id="CHEBI:29035"/>
    </cofactor>
</comment>
<reference evidence="9 10" key="1">
    <citation type="journal article" date="2011" name="PLoS Pathog.">
        <title>Dynamic evolution of pathogenicity revealed by sequencing and comparative genomics of 19 Pseudomonas syringae isolates.</title>
        <authorList>
            <person name="Baltrus D.A."/>
            <person name="Nishimura M.T."/>
            <person name="Romanchuk A."/>
            <person name="Chang J.H."/>
            <person name="Mukhtar M.S."/>
            <person name="Cherkis K."/>
            <person name="Roach J."/>
            <person name="Grant S.R."/>
            <person name="Jones C.D."/>
            <person name="Dangl J.L."/>
        </authorList>
    </citation>
    <scope>NUCLEOTIDE SEQUENCE [LARGE SCALE GENOMIC DNA]</scope>
    <source>
        <strain evidence="10">M301072PT</strain>
    </source>
</reference>
<evidence type="ECO:0000259" key="8">
    <source>
        <dbReference type="Pfam" id="PF00557"/>
    </source>
</evidence>
<keyword evidence="9" id="KW-0031">Aminopeptidase</keyword>
<dbReference type="GO" id="GO:0006508">
    <property type="term" value="P:proteolysis"/>
    <property type="evidence" value="ECO:0007669"/>
    <property type="project" value="TreeGrafter"/>
</dbReference>
<feature type="non-terminal residue" evidence="9">
    <location>
        <position position="97"/>
    </location>
</feature>
<name>F3FW97_PSESX</name>
<protein>
    <recommendedName>
        <fullName evidence="4">Xaa-Pro aminopeptidase</fullName>
        <ecNumber evidence="4">3.4.11.9</ecNumber>
    </recommendedName>
</protein>
<dbReference type="InterPro" id="IPR052433">
    <property type="entry name" value="X-Pro_dipept-like"/>
</dbReference>
<dbReference type="MEROPS" id="M24.004"/>
<dbReference type="EMBL" id="AEAH01002583">
    <property type="protein sequence ID" value="EGH34489.1"/>
    <property type="molecule type" value="Genomic_DNA"/>
</dbReference>
<evidence type="ECO:0000256" key="2">
    <source>
        <dbReference type="ARBA" id="ARBA00001936"/>
    </source>
</evidence>
<evidence type="ECO:0000256" key="3">
    <source>
        <dbReference type="ARBA" id="ARBA00008766"/>
    </source>
</evidence>
<evidence type="ECO:0000256" key="7">
    <source>
        <dbReference type="ARBA" id="ARBA00023211"/>
    </source>
</evidence>
<comment type="similarity">
    <text evidence="3">Belongs to the peptidase M24B family.</text>
</comment>
<dbReference type="Gene3D" id="3.90.230.10">
    <property type="entry name" value="Creatinase/methionine aminopeptidase superfamily"/>
    <property type="match status" value="1"/>
</dbReference>
<dbReference type="GO" id="GO:0004177">
    <property type="term" value="F:aminopeptidase activity"/>
    <property type="evidence" value="ECO:0007669"/>
    <property type="project" value="UniProtKB-KW"/>
</dbReference>
<evidence type="ECO:0000313" key="10">
    <source>
        <dbReference type="Proteomes" id="UP000004471"/>
    </source>
</evidence>
<evidence type="ECO:0000256" key="5">
    <source>
        <dbReference type="ARBA" id="ARBA00022723"/>
    </source>
</evidence>
<dbReference type="Proteomes" id="UP000004471">
    <property type="component" value="Unassembled WGS sequence"/>
</dbReference>
<keyword evidence="7" id="KW-0464">Manganese</keyword>
<dbReference type="InterPro" id="IPR036005">
    <property type="entry name" value="Creatinase/aminopeptidase-like"/>
</dbReference>
<keyword evidence="5" id="KW-0479">Metal-binding</keyword>
<keyword evidence="6" id="KW-0378">Hydrolase</keyword>